<reference evidence="2 3" key="1">
    <citation type="submission" date="2019-03" db="EMBL/GenBank/DDBJ databases">
        <title>Single cell metagenomics reveals metabolic interactions within the superorganism composed of flagellate Streblomastix strix and complex community of Bacteroidetes bacteria on its surface.</title>
        <authorList>
            <person name="Treitli S.C."/>
            <person name="Kolisko M."/>
            <person name="Husnik F."/>
            <person name="Keeling P."/>
            <person name="Hampl V."/>
        </authorList>
    </citation>
    <scope>NUCLEOTIDE SEQUENCE [LARGE SCALE GENOMIC DNA]</scope>
    <source>
        <strain evidence="2">ST1C</strain>
    </source>
</reference>
<sequence length="81" mass="9543">MLHFNYSDSVRFSFTSIFSIIFSTSLSTLKKGAVVISMISDYEEDNERIEDVEECEKDLENEEECVSEDDYELEDNKYIDY</sequence>
<evidence type="ECO:0000313" key="2">
    <source>
        <dbReference type="EMBL" id="KAA6362076.1"/>
    </source>
</evidence>
<organism evidence="2 3">
    <name type="scientific">Streblomastix strix</name>
    <dbReference type="NCBI Taxonomy" id="222440"/>
    <lineage>
        <taxon>Eukaryota</taxon>
        <taxon>Metamonada</taxon>
        <taxon>Preaxostyla</taxon>
        <taxon>Oxymonadida</taxon>
        <taxon>Streblomastigidae</taxon>
        <taxon>Streblomastix</taxon>
    </lineage>
</organism>
<dbReference type="Proteomes" id="UP000324800">
    <property type="component" value="Unassembled WGS sequence"/>
</dbReference>
<dbReference type="EMBL" id="SNRW01024681">
    <property type="protein sequence ID" value="KAA6362076.1"/>
    <property type="molecule type" value="Genomic_DNA"/>
</dbReference>
<dbReference type="AlphaFoldDB" id="A0A5J4TU73"/>
<evidence type="ECO:0000256" key="1">
    <source>
        <dbReference type="SAM" id="Phobius"/>
    </source>
</evidence>
<keyword evidence="1" id="KW-0472">Membrane</keyword>
<feature type="transmembrane region" description="Helical" evidence="1">
    <location>
        <begin position="12"/>
        <end position="29"/>
    </location>
</feature>
<gene>
    <name evidence="2" type="ORF">EZS28_042397</name>
</gene>
<protein>
    <submittedName>
        <fullName evidence="2">Uncharacterized protein</fullName>
    </submittedName>
</protein>
<proteinExistence type="predicted"/>
<name>A0A5J4TU73_9EUKA</name>
<keyword evidence="1" id="KW-1133">Transmembrane helix</keyword>
<accession>A0A5J4TU73</accession>
<comment type="caution">
    <text evidence="2">The sequence shown here is derived from an EMBL/GenBank/DDBJ whole genome shotgun (WGS) entry which is preliminary data.</text>
</comment>
<keyword evidence="1" id="KW-0812">Transmembrane</keyword>
<evidence type="ECO:0000313" key="3">
    <source>
        <dbReference type="Proteomes" id="UP000324800"/>
    </source>
</evidence>